<feature type="compositionally biased region" description="Polar residues" evidence="11">
    <location>
        <begin position="378"/>
        <end position="394"/>
    </location>
</feature>
<dbReference type="Ensembl" id="ENSPKIT00000004333.1">
    <property type="protein sequence ID" value="ENSPKIP00000023646.1"/>
    <property type="gene ID" value="ENSPKIG00000007194.1"/>
</dbReference>
<dbReference type="InterPro" id="IPR013087">
    <property type="entry name" value="Znf_C2H2_type"/>
</dbReference>
<keyword evidence="3" id="KW-0677">Repeat</keyword>
<evidence type="ECO:0000256" key="7">
    <source>
        <dbReference type="ARBA" id="ARBA00023125"/>
    </source>
</evidence>
<protein>
    <recommendedName>
        <fullName evidence="12">C2H2-type domain-containing protein</fullName>
    </recommendedName>
</protein>
<evidence type="ECO:0000256" key="5">
    <source>
        <dbReference type="ARBA" id="ARBA00022833"/>
    </source>
</evidence>
<dbReference type="GeneTree" id="ENSGT01150000286953"/>
<dbReference type="Pfam" id="PF13894">
    <property type="entry name" value="zf-C2H2_4"/>
    <property type="match status" value="1"/>
</dbReference>
<keyword evidence="7" id="KW-0238">DNA-binding</keyword>
<comment type="subcellular location">
    <subcellularLocation>
        <location evidence="1">Nucleus</location>
    </subcellularLocation>
</comment>
<evidence type="ECO:0000256" key="11">
    <source>
        <dbReference type="SAM" id="MobiDB-lite"/>
    </source>
</evidence>
<dbReference type="GO" id="GO:0008270">
    <property type="term" value="F:zinc ion binding"/>
    <property type="evidence" value="ECO:0007669"/>
    <property type="project" value="UniProtKB-KW"/>
</dbReference>
<dbReference type="FunFam" id="3.30.160.60:FF:000358">
    <property type="entry name" value="zinc finger protein 24"/>
    <property type="match status" value="2"/>
</dbReference>
<dbReference type="PANTHER" id="PTHR23235:SF142">
    <property type="entry name" value="ZINC FINGER PROTEIN 384"/>
    <property type="match status" value="1"/>
</dbReference>
<keyword evidence="2" id="KW-0479">Metal-binding</keyword>
<evidence type="ECO:0000259" key="12">
    <source>
        <dbReference type="PROSITE" id="PS50157"/>
    </source>
</evidence>
<accession>A0A3B3S0S1</accession>
<keyword evidence="14" id="KW-1185">Reference proteome</keyword>
<evidence type="ECO:0000313" key="13">
    <source>
        <dbReference type="Ensembl" id="ENSPKIP00000023646.1"/>
    </source>
</evidence>
<keyword evidence="9" id="KW-0539">Nucleus</keyword>
<feature type="region of interest" description="Disordered" evidence="11">
    <location>
        <begin position="67"/>
        <end position="96"/>
    </location>
</feature>
<dbReference type="FunFam" id="3.30.160.60:FF:002716">
    <property type="entry name" value="Zinc finger protein 212"/>
    <property type="match status" value="1"/>
</dbReference>
<evidence type="ECO:0000313" key="14">
    <source>
        <dbReference type="Proteomes" id="UP000261540"/>
    </source>
</evidence>
<feature type="compositionally biased region" description="Basic and acidic residues" evidence="11">
    <location>
        <begin position="336"/>
        <end position="346"/>
    </location>
</feature>
<dbReference type="Gene3D" id="3.30.160.60">
    <property type="entry name" value="Classic Zinc Finger"/>
    <property type="match status" value="4"/>
</dbReference>
<evidence type="ECO:0000256" key="10">
    <source>
        <dbReference type="PROSITE-ProRule" id="PRU00042"/>
    </source>
</evidence>
<dbReference type="GO" id="GO:0000981">
    <property type="term" value="F:DNA-binding transcription factor activity, RNA polymerase II-specific"/>
    <property type="evidence" value="ECO:0007669"/>
    <property type="project" value="TreeGrafter"/>
</dbReference>
<dbReference type="FunFam" id="3.30.160.60:FF:001720">
    <property type="entry name" value="Si:dkey-7i4.21"/>
    <property type="match status" value="1"/>
</dbReference>
<evidence type="ECO:0000256" key="9">
    <source>
        <dbReference type="ARBA" id="ARBA00023242"/>
    </source>
</evidence>
<dbReference type="AlphaFoldDB" id="A0A3B3S0S1"/>
<dbReference type="GO" id="GO:0005634">
    <property type="term" value="C:nucleus"/>
    <property type="evidence" value="ECO:0007669"/>
    <property type="project" value="UniProtKB-SubCell"/>
</dbReference>
<dbReference type="PROSITE" id="PS00028">
    <property type="entry name" value="ZINC_FINGER_C2H2_1"/>
    <property type="match status" value="4"/>
</dbReference>
<evidence type="ECO:0000256" key="3">
    <source>
        <dbReference type="ARBA" id="ARBA00022737"/>
    </source>
</evidence>
<keyword evidence="6" id="KW-0805">Transcription regulation</keyword>
<evidence type="ECO:0000256" key="4">
    <source>
        <dbReference type="ARBA" id="ARBA00022771"/>
    </source>
</evidence>
<name>A0A3B3S0S1_9TELE</name>
<feature type="region of interest" description="Disordered" evidence="11">
    <location>
        <begin position="266"/>
        <end position="301"/>
    </location>
</feature>
<feature type="domain" description="C2H2-type" evidence="12">
    <location>
        <begin position="402"/>
        <end position="429"/>
    </location>
</feature>
<dbReference type="SMART" id="SM00355">
    <property type="entry name" value="ZnF_C2H2"/>
    <property type="match status" value="4"/>
</dbReference>
<dbReference type="SUPFAM" id="SSF57667">
    <property type="entry name" value="beta-beta-alpha zinc fingers"/>
    <property type="match status" value="2"/>
</dbReference>
<feature type="domain" description="C2H2-type" evidence="12">
    <location>
        <begin position="486"/>
        <end position="513"/>
    </location>
</feature>
<dbReference type="GO" id="GO:0000978">
    <property type="term" value="F:RNA polymerase II cis-regulatory region sequence-specific DNA binding"/>
    <property type="evidence" value="ECO:0007669"/>
    <property type="project" value="TreeGrafter"/>
</dbReference>
<evidence type="ECO:0000256" key="8">
    <source>
        <dbReference type="ARBA" id="ARBA00023163"/>
    </source>
</evidence>
<keyword evidence="8" id="KW-0804">Transcription</keyword>
<feature type="compositionally biased region" description="Polar residues" evidence="11">
    <location>
        <begin position="292"/>
        <end position="301"/>
    </location>
</feature>
<evidence type="ECO:0000256" key="6">
    <source>
        <dbReference type="ARBA" id="ARBA00023015"/>
    </source>
</evidence>
<reference evidence="13" key="1">
    <citation type="submission" date="2025-08" db="UniProtKB">
        <authorList>
            <consortium name="Ensembl"/>
        </authorList>
    </citation>
    <scope>IDENTIFICATION</scope>
</reference>
<dbReference type="Pfam" id="PF00096">
    <property type="entry name" value="zf-C2H2"/>
    <property type="match status" value="3"/>
</dbReference>
<feature type="domain" description="C2H2-type" evidence="12">
    <location>
        <begin position="458"/>
        <end position="485"/>
    </location>
</feature>
<dbReference type="InterPro" id="IPR036236">
    <property type="entry name" value="Znf_C2H2_sf"/>
</dbReference>
<keyword evidence="5" id="KW-0862">Zinc</keyword>
<feature type="compositionally biased region" description="Basic and acidic residues" evidence="11">
    <location>
        <begin position="266"/>
        <end position="283"/>
    </location>
</feature>
<organism evidence="13 14">
    <name type="scientific">Paramormyrops kingsleyae</name>
    <dbReference type="NCBI Taxonomy" id="1676925"/>
    <lineage>
        <taxon>Eukaryota</taxon>
        <taxon>Metazoa</taxon>
        <taxon>Chordata</taxon>
        <taxon>Craniata</taxon>
        <taxon>Vertebrata</taxon>
        <taxon>Euteleostomi</taxon>
        <taxon>Actinopterygii</taxon>
        <taxon>Neopterygii</taxon>
        <taxon>Teleostei</taxon>
        <taxon>Osteoglossocephala</taxon>
        <taxon>Osteoglossomorpha</taxon>
        <taxon>Osteoglossiformes</taxon>
        <taxon>Mormyridae</taxon>
        <taxon>Paramormyrops</taxon>
    </lineage>
</organism>
<reference evidence="13" key="2">
    <citation type="submission" date="2025-09" db="UniProtKB">
        <authorList>
            <consortium name="Ensembl"/>
        </authorList>
    </citation>
    <scope>IDENTIFICATION</scope>
</reference>
<evidence type="ECO:0000256" key="1">
    <source>
        <dbReference type="ARBA" id="ARBA00004123"/>
    </source>
</evidence>
<dbReference type="PROSITE" id="PS50157">
    <property type="entry name" value="ZINC_FINGER_C2H2_2"/>
    <property type="match status" value="4"/>
</dbReference>
<keyword evidence="4 10" id="KW-0863">Zinc-finger</keyword>
<evidence type="ECO:0000256" key="2">
    <source>
        <dbReference type="ARBA" id="ARBA00022723"/>
    </source>
</evidence>
<sequence>MLNSASLHSQLTSIMDVLTKAAVAEICKLVDDGYALLRLEMSRSQKENEALKRKLSLHMMEAGPAGQCGAAARIPGEPSSARLDRPHPPEGAGEAASVNEAFSNQPLEVCQGGEPAAAAKKDFRVPPGPGLKKCTEVEKRRECLNIKEERFEEDMKHCDSQIGLMISVGRIVESAVDDPDERIPVSNKLATAVDDGQALPEQQRPGAAAWSDGEFLAVLKVDPENETVGQKSHIGRLEGGAGKPFEEVVCERPSPIETFFTQVRTETKTEQTDRAYSHSERHLSTLGPFPETSGNASSSLGSWDEKLDVVVTDSKLQQPSAWAREIMLGAVPQKQSSDRGKSEKPQRGSYVEVCSPQSHMSERDRPSKSFDGPGMSGCSVNEENPTTTRSVHQRGSTREKRFICTYCGKSFTCLKNLETHKRVHTGERPFSCVQCGKRFSQSAHLKKHQSVHTGEKPFSCAKCGKCFADSSNLKRHQNVHTGERPFRCMQCDKRFSLIANLKRHQSIHIAKKPYRNIMWEGLIF</sequence>
<feature type="region of interest" description="Disordered" evidence="11">
    <location>
        <begin position="332"/>
        <end position="394"/>
    </location>
</feature>
<proteinExistence type="predicted"/>
<dbReference type="PANTHER" id="PTHR23235">
    <property type="entry name" value="KRUEPPEL-LIKE TRANSCRIPTION FACTOR"/>
    <property type="match status" value="1"/>
</dbReference>
<dbReference type="Proteomes" id="UP000261540">
    <property type="component" value="Unplaced"/>
</dbReference>
<feature type="domain" description="C2H2-type" evidence="12">
    <location>
        <begin position="430"/>
        <end position="457"/>
    </location>
</feature>